<protein>
    <recommendedName>
        <fullName evidence="2">DUF4426 domain-containing protein</fullName>
    </recommendedName>
</protein>
<organism evidence="3 4">
    <name type="scientific">Marinomonas aquimarina</name>
    <dbReference type="NCBI Taxonomy" id="295068"/>
    <lineage>
        <taxon>Bacteria</taxon>
        <taxon>Pseudomonadati</taxon>
        <taxon>Pseudomonadota</taxon>
        <taxon>Gammaproteobacteria</taxon>
        <taxon>Oceanospirillales</taxon>
        <taxon>Oceanospirillaceae</taxon>
        <taxon>Marinomonas</taxon>
    </lineage>
</organism>
<reference evidence="3 4" key="1">
    <citation type="submission" date="2016-06" db="EMBL/GenBank/DDBJ databases">
        <authorList>
            <person name="Kjaerup R.B."/>
            <person name="Dalgaard T.S."/>
            <person name="Juul-Madsen H.R."/>
        </authorList>
    </citation>
    <scope>NUCLEOTIDE SEQUENCE [LARGE SCALE GENOMIC DNA]</scope>
    <source>
        <strain evidence="3 4">CECT 5080</strain>
    </source>
</reference>
<feature type="signal peptide" evidence="1">
    <location>
        <begin position="1"/>
        <end position="18"/>
    </location>
</feature>
<gene>
    <name evidence="3" type="ORF">MAQ5080_03270</name>
</gene>
<keyword evidence="4" id="KW-1185">Reference proteome</keyword>
<dbReference type="Gene3D" id="2.60.40.3340">
    <property type="entry name" value="Domain of unknown function DUF4426"/>
    <property type="match status" value="1"/>
</dbReference>
<dbReference type="EMBL" id="FLOC01000024">
    <property type="protein sequence ID" value="SBS35801.1"/>
    <property type="molecule type" value="Genomic_DNA"/>
</dbReference>
<evidence type="ECO:0000313" key="4">
    <source>
        <dbReference type="Proteomes" id="UP000092627"/>
    </source>
</evidence>
<keyword evidence="1" id="KW-0732">Signal</keyword>
<proteinExistence type="predicted"/>
<dbReference type="RefSeq" id="WP_067206047.1">
    <property type="nucleotide sequence ID" value="NZ_FLOC01000024.1"/>
</dbReference>
<dbReference type="AlphaFoldDB" id="A0A1A8TRF7"/>
<dbReference type="STRING" id="295068.MAQ5080_03270"/>
<sequence>MKWLCAIVSALLMSAVQADQVTQFGQYQLHYNTFESTFLTPEIAHQYGLTRTKGQALLNVAVTTQAAGELPQPQRAIVSAQVTNLLGQIVTLSFITIEEGDSIYYLAPFTKTDDEILKFTVEAKTSADSTPMTVNFQRHFYVD</sequence>
<feature type="domain" description="DUF4426" evidence="2">
    <location>
        <begin position="22"/>
        <end position="143"/>
    </location>
</feature>
<evidence type="ECO:0000256" key="1">
    <source>
        <dbReference type="SAM" id="SignalP"/>
    </source>
</evidence>
<evidence type="ECO:0000259" key="2">
    <source>
        <dbReference type="Pfam" id="PF14467"/>
    </source>
</evidence>
<name>A0A1A8TRF7_9GAMM</name>
<dbReference type="OrthoDB" id="8563353at2"/>
<dbReference type="Pfam" id="PF14467">
    <property type="entry name" value="DUF4426"/>
    <property type="match status" value="1"/>
</dbReference>
<accession>A0A1A8TRF7</accession>
<dbReference type="Proteomes" id="UP000092627">
    <property type="component" value="Unassembled WGS sequence"/>
</dbReference>
<feature type="chain" id="PRO_5008379235" description="DUF4426 domain-containing protein" evidence="1">
    <location>
        <begin position="19"/>
        <end position="143"/>
    </location>
</feature>
<evidence type="ECO:0000313" key="3">
    <source>
        <dbReference type="EMBL" id="SBS35801.1"/>
    </source>
</evidence>
<dbReference type="InterPro" id="IPR025218">
    <property type="entry name" value="DUF4426"/>
</dbReference>